<feature type="domain" description="ABC transporter" evidence="9">
    <location>
        <begin position="386"/>
        <end position="595"/>
    </location>
</feature>
<dbReference type="AlphaFoldDB" id="A0AAP4D632"/>
<feature type="transmembrane region" description="Helical" evidence="8">
    <location>
        <begin position="158"/>
        <end position="184"/>
    </location>
</feature>
<evidence type="ECO:0000256" key="2">
    <source>
        <dbReference type="ARBA" id="ARBA00022448"/>
    </source>
</evidence>
<dbReference type="Pfam" id="PF00005">
    <property type="entry name" value="ABC_tran"/>
    <property type="match status" value="1"/>
</dbReference>
<dbReference type="Proteomes" id="UP001301140">
    <property type="component" value="Unassembled WGS sequence"/>
</dbReference>
<gene>
    <name evidence="11" type="ORF">PZ740_12645</name>
</gene>
<organism evidence="11 12">
    <name type="scientific">Marinimicrococcus flavescens</name>
    <dbReference type="NCBI Taxonomy" id="3031815"/>
    <lineage>
        <taxon>Bacteria</taxon>
        <taxon>Pseudomonadati</taxon>
        <taxon>Pseudomonadota</taxon>
        <taxon>Alphaproteobacteria</taxon>
        <taxon>Geminicoccales</taxon>
        <taxon>Geminicoccaceae</taxon>
        <taxon>Marinimicrococcus</taxon>
    </lineage>
</organism>
<dbReference type="GO" id="GO:0005524">
    <property type="term" value="F:ATP binding"/>
    <property type="evidence" value="ECO:0007669"/>
    <property type="project" value="UniProtKB-KW"/>
</dbReference>
<evidence type="ECO:0000256" key="4">
    <source>
        <dbReference type="ARBA" id="ARBA00022741"/>
    </source>
</evidence>
<feature type="transmembrane region" description="Helical" evidence="8">
    <location>
        <begin position="204"/>
        <end position="224"/>
    </location>
</feature>
<keyword evidence="5 11" id="KW-0067">ATP-binding</keyword>
<evidence type="ECO:0000256" key="8">
    <source>
        <dbReference type="SAM" id="Phobius"/>
    </source>
</evidence>
<dbReference type="PROSITE" id="PS00211">
    <property type="entry name" value="ABC_TRANSPORTER_1"/>
    <property type="match status" value="1"/>
</dbReference>
<dbReference type="Pfam" id="PF06472">
    <property type="entry name" value="ABC_membrane_2"/>
    <property type="match status" value="1"/>
</dbReference>
<evidence type="ECO:0000313" key="11">
    <source>
        <dbReference type="EMBL" id="MDF1587228.1"/>
    </source>
</evidence>
<evidence type="ECO:0000256" key="1">
    <source>
        <dbReference type="ARBA" id="ARBA00004651"/>
    </source>
</evidence>
<keyword evidence="6 8" id="KW-1133">Transmembrane helix</keyword>
<dbReference type="InterPro" id="IPR003593">
    <property type="entry name" value="AAA+_ATPase"/>
</dbReference>
<dbReference type="InterPro" id="IPR017871">
    <property type="entry name" value="ABC_transporter-like_CS"/>
</dbReference>
<evidence type="ECO:0000259" key="10">
    <source>
        <dbReference type="PROSITE" id="PS50929"/>
    </source>
</evidence>
<dbReference type="InterPro" id="IPR003439">
    <property type="entry name" value="ABC_transporter-like_ATP-bd"/>
</dbReference>
<feature type="transmembrane region" description="Helical" evidence="8">
    <location>
        <begin position="33"/>
        <end position="53"/>
    </location>
</feature>
<dbReference type="RefSeq" id="WP_327789647.1">
    <property type="nucleotide sequence ID" value="NZ_JARGEQ010000126.1"/>
</dbReference>
<dbReference type="PANTHER" id="PTHR11384:SF59">
    <property type="entry name" value="LYSOSOMAL COBALAMIN TRANSPORTER ABCD4"/>
    <property type="match status" value="1"/>
</dbReference>
<dbReference type="PROSITE" id="PS50929">
    <property type="entry name" value="ABC_TM1F"/>
    <property type="match status" value="1"/>
</dbReference>
<keyword evidence="4" id="KW-0547">Nucleotide-binding</keyword>
<evidence type="ECO:0000256" key="6">
    <source>
        <dbReference type="ARBA" id="ARBA00022989"/>
    </source>
</evidence>
<accession>A0AAP4D632</accession>
<protein>
    <submittedName>
        <fullName evidence="11">ABC transporter ATP-binding protein/permease</fullName>
    </submittedName>
</protein>
<dbReference type="InterPro" id="IPR050835">
    <property type="entry name" value="ABC_transporter_sub-D"/>
</dbReference>
<dbReference type="PANTHER" id="PTHR11384">
    <property type="entry name" value="ATP-BINDING CASSETTE, SUB-FAMILY D MEMBER"/>
    <property type="match status" value="1"/>
</dbReference>
<dbReference type="InterPro" id="IPR011527">
    <property type="entry name" value="ABC1_TM_dom"/>
</dbReference>
<evidence type="ECO:0000256" key="3">
    <source>
        <dbReference type="ARBA" id="ARBA00022692"/>
    </source>
</evidence>
<dbReference type="GO" id="GO:0016887">
    <property type="term" value="F:ATP hydrolysis activity"/>
    <property type="evidence" value="ECO:0007669"/>
    <property type="project" value="InterPro"/>
</dbReference>
<feature type="transmembrane region" description="Helical" evidence="8">
    <location>
        <begin position="87"/>
        <end position="109"/>
    </location>
</feature>
<keyword evidence="12" id="KW-1185">Reference proteome</keyword>
<dbReference type="SUPFAM" id="SSF52540">
    <property type="entry name" value="P-loop containing nucleoside triphosphate hydrolases"/>
    <property type="match status" value="1"/>
</dbReference>
<dbReference type="SMART" id="SM00382">
    <property type="entry name" value="AAA"/>
    <property type="match status" value="1"/>
</dbReference>
<dbReference type="CDD" id="cd03223">
    <property type="entry name" value="ABCD_peroxisomal_ALDP"/>
    <property type="match status" value="1"/>
</dbReference>
<proteinExistence type="predicted"/>
<sequence length="597" mass="68288">MIDDLVTRIAAGRGFLRKVWTLTRPYWFSEERWFARGVLALILAMSIFLVWMAKLLNEWNRAFFDALQEKDAATFWKLIFSVESFEAFFFSFTGLVLVYIVVAVYRVWLRQYLTIRWRRWLTEVYFRDWLEERTYYRMELANHGTDNPEQRIEQDIGLFSLQTLTIGLGLVSELLTLGTFVYVLWGLSGSLVLPLMGGIPVPGYMVWVALLYAIAGSWLTWLIGRRLVRINFDLERYNADFRYRMVRIRENAESIALYGGEADEQQRLRGAFGRIFATWWDYMRVTKRLTWITVFYGQAASIFPIIVQAPRFFAGEIMLGVLTQTAGAFAQVQGSLSWFIDSFAELASWKATVDRLTGFADTMTATRRRAETERPFEIVRQARPELRLEDVEVRVPDGTALIEHATLAIARGEAVVIQGPSGSGKTTLFRTLAGLWPFGHGRISVPEGARILFLPQKPYLPIGTLEEVLSYPERPDAYDREAFRAALLACRLPGLVDRLEESGNWSLALSPGEQQRVAFARAFLYRPDWLFLDEASSALDRETEAAIYGQLRERLPGVTLVSIAHNPSLLRFHDRRLVIDPQARSVLSEPLPAAAAE</sequence>
<keyword evidence="2" id="KW-0813">Transport</keyword>
<dbReference type="PROSITE" id="PS50893">
    <property type="entry name" value="ABC_TRANSPORTER_2"/>
    <property type="match status" value="1"/>
</dbReference>
<comment type="caution">
    <text evidence="11">The sequence shown here is derived from an EMBL/GenBank/DDBJ whole genome shotgun (WGS) entry which is preliminary data.</text>
</comment>
<evidence type="ECO:0000256" key="5">
    <source>
        <dbReference type="ARBA" id="ARBA00022840"/>
    </source>
</evidence>
<dbReference type="GO" id="GO:0140359">
    <property type="term" value="F:ABC-type transporter activity"/>
    <property type="evidence" value="ECO:0007669"/>
    <property type="project" value="InterPro"/>
</dbReference>
<dbReference type="Gene3D" id="3.40.50.300">
    <property type="entry name" value="P-loop containing nucleotide triphosphate hydrolases"/>
    <property type="match status" value="1"/>
</dbReference>
<evidence type="ECO:0000313" key="12">
    <source>
        <dbReference type="Proteomes" id="UP001301140"/>
    </source>
</evidence>
<name>A0AAP4D632_9PROT</name>
<dbReference type="GO" id="GO:0005886">
    <property type="term" value="C:plasma membrane"/>
    <property type="evidence" value="ECO:0007669"/>
    <property type="project" value="UniProtKB-SubCell"/>
</dbReference>
<keyword evidence="3 8" id="KW-0812">Transmembrane</keyword>
<dbReference type="SUPFAM" id="SSF90123">
    <property type="entry name" value="ABC transporter transmembrane region"/>
    <property type="match status" value="1"/>
</dbReference>
<feature type="domain" description="ABC transmembrane type-1" evidence="10">
    <location>
        <begin position="37"/>
        <end position="348"/>
    </location>
</feature>
<dbReference type="InterPro" id="IPR027417">
    <property type="entry name" value="P-loop_NTPase"/>
</dbReference>
<feature type="transmembrane region" description="Helical" evidence="8">
    <location>
        <begin position="289"/>
        <end position="307"/>
    </location>
</feature>
<dbReference type="EMBL" id="JARGEQ010000126">
    <property type="protein sequence ID" value="MDF1587228.1"/>
    <property type="molecule type" value="Genomic_DNA"/>
</dbReference>
<evidence type="ECO:0000259" key="9">
    <source>
        <dbReference type="PROSITE" id="PS50893"/>
    </source>
</evidence>
<evidence type="ECO:0000256" key="7">
    <source>
        <dbReference type="ARBA" id="ARBA00023136"/>
    </source>
</evidence>
<reference evidence="11 12" key="1">
    <citation type="submission" date="2023-03" db="EMBL/GenBank/DDBJ databases">
        <title>YIM 152171 draft genome.</title>
        <authorList>
            <person name="Yang Z."/>
        </authorList>
    </citation>
    <scope>NUCLEOTIDE SEQUENCE [LARGE SCALE GENOMIC DNA]</scope>
    <source>
        <strain evidence="11 12">YIM 152171</strain>
    </source>
</reference>
<dbReference type="Gene3D" id="1.20.1560.10">
    <property type="entry name" value="ABC transporter type 1, transmembrane domain"/>
    <property type="match status" value="1"/>
</dbReference>
<dbReference type="InterPro" id="IPR036640">
    <property type="entry name" value="ABC1_TM_sf"/>
</dbReference>
<comment type="subcellular location">
    <subcellularLocation>
        <location evidence="1">Cell membrane</location>
        <topology evidence="1">Multi-pass membrane protein</topology>
    </subcellularLocation>
</comment>
<keyword evidence="7 8" id="KW-0472">Membrane</keyword>